<keyword evidence="1" id="KW-1003">Cell membrane</keyword>
<keyword evidence="2 5" id="KW-0812">Transmembrane</keyword>
<feature type="transmembrane region" description="Helical" evidence="5">
    <location>
        <begin position="107"/>
        <end position="128"/>
    </location>
</feature>
<dbReference type="Proteomes" id="UP000651977">
    <property type="component" value="Unassembled WGS sequence"/>
</dbReference>
<accession>A0ABQ1I6M7</accession>
<dbReference type="SUPFAM" id="SSF81343">
    <property type="entry name" value="Fumarate reductase respiratory complex transmembrane subunits"/>
    <property type="match status" value="1"/>
</dbReference>
<dbReference type="EMBL" id="BMDY01000025">
    <property type="protein sequence ID" value="GGB17699.1"/>
    <property type="molecule type" value="Genomic_DNA"/>
</dbReference>
<gene>
    <name evidence="6" type="ORF">GCM10007414_33890</name>
</gene>
<comment type="caution">
    <text evidence="6">The sequence shown here is derived from an EMBL/GenBank/DDBJ whole genome shotgun (WGS) entry which is preliminary data.</text>
</comment>
<sequence>MSKRKPYVRKMGATWWLKNTFHTKYIIREGSSLVIAIYSFVLLFGLFRLSQGAAAFNSWLEVMSHPAWLLFHLLSLVWTLYHSVTWFNLAPKAANLWIGQKRIPDNWIVTGMYAALALISLAGLVLVLI</sequence>
<dbReference type="RefSeq" id="WP_055734005.1">
    <property type="nucleotide sequence ID" value="NZ_BMDY01000025.1"/>
</dbReference>
<keyword evidence="4 5" id="KW-0472">Membrane</keyword>
<evidence type="ECO:0000256" key="1">
    <source>
        <dbReference type="ARBA" id="ARBA00022475"/>
    </source>
</evidence>
<evidence type="ECO:0000256" key="4">
    <source>
        <dbReference type="ARBA" id="ARBA00023136"/>
    </source>
</evidence>
<keyword evidence="3 5" id="KW-1133">Transmembrane helix</keyword>
<proteinExistence type="predicted"/>
<keyword evidence="7" id="KW-1185">Reference proteome</keyword>
<dbReference type="Gene3D" id="1.20.1300.10">
    <property type="entry name" value="Fumarate reductase/succinate dehydrogenase, transmembrane subunit"/>
    <property type="match status" value="1"/>
</dbReference>
<dbReference type="PIRSF" id="PIRSF000180">
    <property type="entry name" value="FrdC"/>
    <property type="match status" value="1"/>
</dbReference>
<dbReference type="Pfam" id="PF02300">
    <property type="entry name" value="Fumarate_red_C"/>
    <property type="match status" value="1"/>
</dbReference>
<feature type="transmembrane region" description="Helical" evidence="5">
    <location>
        <begin position="25"/>
        <end position="47"/>
    </location>
</feature>
<reference evidence="7" key="1">
    <citation type="journal article" date="2019" name="Int. J. Syst. Evol. Microbiol.">
        <title>The Global Catalogue of Microorganisms (GCM) 10K type strain sequencing project: providing services to taxonomists for standard genome sequencing and annotation.</title>
        <authorList>
            <consortium name="The Broad Institute Genomics Platform"/>
            <consortium name="The Broad Institute Genome Sequencing Center for Infectious Disease"/>
            <person name="Wu L."/>
            <person name="Ma J."/>
        </authorList>
    </citation>
    <scope>NUCLEOTIDE SEQUENCE [LARGE SCALE GENOMIC DNA]</scope>
    <source>
        <strain evidence="7">CGMCC 1.10131</strain>
    </source>
</reference>
<organism evidence="6 7">
    <name type="scientific">Agarivorans gilvus</name>
    <dbReference type="NCBI Taxonomy" id="680279"/>
    <lineage>
        <taxon>Bacteria</taxon>
        <taxon>Pseudomonadati</taxon>
        <taxon>Pseudomonadota</taxon>
        <taxon>Gammaproteobacteria</taxon>
        <taxon>Alteromonadales</taxon>
        <taxon>Alteromonadaceae</taxon>
        <taxon>Agarivorans</taxon>
    </lineage>
</organism>
<protein>
    <submittedName>
        <fullName evidence="6">Fumarate reductase subunit C</fullName>
    </submittedName>
</protein>
<evidence type="ECO:0000313" key="7">
    <source>
        <dbReference type="Proteomes" id="UP000651977"/>
    </source>
</evidence>
<evidence type="ECO:0000256" key="2">
    <source>
        <dbReference type="ARBA" id="ARBA00022692"/>
    </source>
</evidence>
<dbReference type="InterPro" id="IPR003510">
    <property type="entry name" value="Fumarate_red_C"/>
</dbReference>
<name>A0ABQ1I6M7_9ALTE</name>
<dbReference type="InterPro" id="IPR034804">
    <property type="entry name" value="SQR/QFR_C/D"/>
</dbReference>
<feature type="transmembrane region" description="Helical" evidence="5">
    <location>
        <begin position="67"/>
        <end position="87"/>
    </location>
</feature>
<evidence type="ECO:0000256" key="5">
    <source>
        <dbReference type="SAM" id="Phobius"/>
    </source>
</evidence>
<evidence type="ECO:0000256" key="3">
    <source>
        <dbReference type="ARBA" id="ARBA00022989"/>
    </source>
</evidence>
<evidence type="ECO:0000313" key="6">
    <source>
        <dbReference type="EMBL" id="GGB17699.1"/>
    </source>
</evidence>